<proteinExistence type="predicted"/>
<name>A0A6C0IP42_9ZZZZ</name>
<organism evidence="1">
    <name type="scientific">viral metagenome</name>
    <dbReference type="NCBI Taxonomy" id="1070528"/>
    <lineage>
        <taxon>unclassified sequences</taxon>
        <taxon>metagenomes</taxon>
        <taxon>organismal metagenomes</taxon>
    </lineage>
</organism>
<accession>A0A6C0IP42</accession>
<evidence type="ECO:0000313" key="1">
    <source>
        <dbReference type="EMBL" id="QHT94968.1"/>
    </source>
</evidence>
<dbReference type="EMBL" id="MN740233">
    <property type="protein sequence ID" value="QHT94968.1"/>
    <property type="molecule type" value="Genomic_DNA"/>
</dbReference>
<protein>
    <submittedName>
        <fullName evidence="1">Uncharacterized protein</fullName>
    </submittedName>
</protein>
<dbReference type="AlphaFoldDB" id="A0A6C0IP42"/>
<sequence>MNNEENNKYELMNKQEKSIYDFLHDCNIVFKDFNHLDGMLIPREMLLDQKKYETVKEHISSLKEVFSSSSLTSLQKDAKTKQKWPLLNLVRQILKTNDYGMEPKRKSNGYDDDGKKKYLRFFIIYKKKSLPENLNIDLEDKSI</sequence>
<reference evidence="1" key="1">
    <citation type="journal article" date="2020" name="Nature">
        <title>Giant virus diversity and host interactions through global metagenomics.</title>
        <authorList>
            <person name="Schulz F."/>
            <person name="Roux S."/>
            <person name="Paez-Espino D."/>
            <person name="Jungbluth S."/>
            <person name="Walsh D.A."/>
            <person name="Denef V.J."/>
            <person name="McMahon K.D."/>
            <person name="Konstantinidis K.T."/>
            <person name="Eloe-Fadrosh E.A."/>
            <person name="Kyrpides N.C."/>
            <person name="Woyke T."/>
        </authorList>
    </citation>
    <scope>NUCLEOTIDE SEQUENCE</scope>
    <source>
        <strain evidence="1">GVMAG-M-3300024261-37</strain>
    </source>
</reference>